<feature type="domain" description="GIY-YIG" evidence="2">
    <location>
        <begin position="1"/>
        <end position="77"/>
    </location>
</feature>
<dbReference type="InterPro" id="IPR050190">
    <property type="entry name" value="UPF0213_domain"/>
</dbReference>
<evidence type="ECO:0000256" key="1">
    <source>
        <dbReference type="ARBA" id="ARBA00007435"/>
    </source>
</evidence>
<evidence type="ECO:0000313" key="4">
    <source>
        <dbReference type="Proteomes" id="UP000241764"/>
    </source>
</evidence>
<evidence type="ECO:0000259" key="2">
    <source>
        <dbReference type="PROSITE" id="PS50164"/>
    </source>
</evidence>
<proteinExistence type="inferred from homology"/>
<evidence type="ECO:0000313" key="3">
    <source>
        <dbReference type="EMBL" id="PSH67389.1"/>
    </source>
</evidence>
<accession>A0A2P7BLP1</accession>
<dbReference type="GO" id="GO:0004519">
    <property type="term" value="F:endonuclease activity"/>
    <property type="evidence" value="ECO:0007669"/>
    <property type="project" value="UniProtKB-KW"/>
</dbReference>
<sequence>MSGYVYILANHKHGTLYIGVTSDLAGRMYQHREGYTPGFAWRYGCARLVWYEEHGLIVDAIQREKSLKRWHRQWKIELIESINPNWEDLYATLS</sequence>
<dbReference type="Pfam" id="PF01541">
    <property type="entry name" value="GIY-YIG"/>
    <property type="match status" value="1"/>
</dbReference>
<dbReference type="AlphaFoldDB" id="A0A2P7BLP1"/>
<dbReference type="OrthoDB" id="287318at2"/>
<dbReference type="Proteomes" id="UP000241764">
    <property type="component" value="Unassembled WGS sequence"/>
</dbReference>
<dbReference type="PANTHER" id="PTHR34477:SF5">
    <property type="entry name" value="BSL5627 PROTEIN"/>
    <property type="match status" value="1"/>
</dbReference>
<dbReference type="InterPro" id="IPR000305">
    <property type="entry name" value="GIY-YIG_endonuc"/>
</dbReference>
<protein>
    <submittedName>
        <fullName evidence="3">Endonuclease</fullName>
    </submittedName>
</protein>
<keyword evidence="4" id="KW-1185">Reference proteome</keyword>
<dbReference type="PANTHER" id="PTHR34477">
    <property type="entry name" value="UPF0213 PROTEIN YHBQ"/>
    <property type="match status" value="1"/>
</dbReference>
<reference evidence="4" key="1">
    <citation type="submission" date="2017-11" db="EMBL/GenBank/DDBJ databases">
        <authorList>
            <person name="Kuznetsova I."/>
            <person name="Sazanova A."/>
            <person name="Chirak E."/>
            <person name="Safronova V."/>
            <person name="Willems A."/>
        </authorList>
    </citation>
    <scope>NUCLEOTIDE SEQUENCE [LARGE SCALE GENOMIC DNA]</scope>
    <source>
        <strain evidence="4">CCBAU 03422</strain>
    </source>
</reference>
<keyword evidence="3" id="KW-0540">Nuclease</keyword>
<gene>
    <name evidence="3" type="ORF">CU103_03300</name>
</gene>
<comment type="similarity">
    <text evidence="1">Belongs to the UPF0213 family.</text>
</comment>
<dbReference type="SUPFAM" id="SSF82771">
    <property type="entry name" value="GIY-YIG endonuclease"/>
    <property type="match status" value="1"/>
</dbReference>
<dbReference type="RefSeq" id="WP_106662452.1">
    <property type="nucleotide sequence ID" value="NZ_PGGM01000001.1"/>
</dbReference>
<dbReference type="Gene3D" id="3.40.1440.10">
    <property type="entry name" value="GIY-YIG endonuclease"/>
    <property type="match status" value="1"/>
</dbReference>
<organism evidence="3 4">
    <name type="scientific">Phyllobacterium sophorae</name>
    <dbReference type="NCBI Taxonomy" id="1520277"/>
    <lineage>
        <taxon>Bacteria</taxon>
        <taxon>Pseudomonadati</taxon>
        <taxon>Pseudomonadota</taxon>
        <taxon>Alphaproteobacteria</taxon>
        <taxon>Hyphomicrobiales</taxon>
        <taxon>Phyllobacteriaceae</taxon>
        <taxon>Phyllobacterium</taxon>
    </lineage>
</organism>
<dbReference type="PROSITE" id="PS50164">
    <property type="entry name" value="GIY_YIG"/>
    <property type="match status" value="1"/>
</dbReference>
<dbReference type="SMART" id="SM00465">
    <property type="entry name" value="GIYc"/>
    <property type="match status" value="1"/>
</dbReference>
<name>A0A2P7BLP1_9HYPH</name>
<comment type="caution">
    <text evidence="3">The sequence shown here is derived from an EMBL/GenBank/DDBJ whole genome shotgun (WGS) entry which is preliminary data.</text>
</comment>
<dbReference type="CDD" id="cd10448">
    <property type="entry name" value="GIY-YIG_unchar_3"/>
    <property type="match status" value="1"/>
</dbReference>
<keyword evidence="3" id="KW-0255">Endonuclease</keyword>
<dbReference type="InterPro" id="IPR035901">
    <property type="entry name" value="GIY-YIG_endonuc_sf"/>
</dbReference>
<keyword evidence="3" id="KW-0378">Hydrolase</keyword>
<dbReference type="EMBL" id="PGGM01000001">
    <property type="protein sequence ID" value="PSH67389.1"/>
    <property type="molecule type" value="Genomic_DNA"/>
</dbReference>